<reference evidence="1 2" key="1">
    <citation type="submission" date="2013-01" db="EMBL/GenBank/DDBJ databases">
        <authorList>
            <person name="Fiebig A."/>
            <person name="Goeker M."/>
            <person name="Klenk H.-P.P."/>
        </authorList>
    </citation>
    <scope>NUCLEOTIDE SEQUENCE [LARGE SCALE GENOMIC DNA]</scope>
    <source>
        <strain evidence="1 2">DSM 17069</strain>
    </source>
</reference>
<evidence type="ECO:0000313" key="1">
    <source>
        <dbReference type="EMBL" id="KGM86863.1"/>
    </source>
</evidence>
<protein>
    <submittedName>
        <fullName evidence="1">Uncharacterized protein</fullName>
    </submittedName>
</protein>
<dbReference type="Proteomes" id="UP000030021">
    <property type="component" value="Unassembled WGS sequence"/>
</dbReference>
<comment type="caution">
    <text evidence="1">The sequence shown here is derived from an EMBL/GenBank/DDBJ whole genome shotgun (WGS) entry which is preliminary data.</text>
</comment>
<dbReference type="RefSeq" id="WP_245875092.1">
    <property type="nucleotide sequence ID" value="NZ_KN293975.1"/>
</dbReference>
<dbReference type="PATRIC" id="fig|1288298.3.peg.3169"/>
<dbReference type="EMBL" id="AONH01000016">
    <property type="protein sequence ID" value="KGM86863.1"/>
    <property type="molecule type" value="Genomic_DNA"/>
</dbReference>
<dbReference type="AlphaFoldDB" id="A0A0A0HL81"/>
<dbReference type="HOGENOM" id="CLU_178540_0_0_5"/>
<name>A0A0A0HL81_9RHOB</name>
<gene>
    <name evidence="1" type="ORF">rosmuc_03161</name>
</gene>
<organism evidence="1 2">
    <name type="scientific">Roseovarius mucosus DSM 17069</name>
    <dbReference type="NCBI Taxonomy" id="1288298"/>
    <lineage>
        <taxon>Bacteria</taxon>
        <taxon>Pseudomonadati</taxon>
        <taxon>Pseudomonadota</taxon>
        <taxon>Alphaproteobacteria</taxon>
        <taxon>Rhodobacterales</taxon>
        <taxon>Roseobacteraceae</taxon>
        <taxon>Roseovarius</taxon>
    </lineage>
</organism>
<proteinExistence type="predicted"/>
<dbReference type="eggNOG" id="ENOG502ZP1U">
    <property type="taxonomic scope" value="Bacteria"/>
</dbReference>
<evidence type="ECO:0000313" key="2">
    <source>
        <dbReference type="Proteomes" id="UP000030021"/>
    </source>
</evidence>
<sequence>MTSVSLGICALVSIWQERALAPGVHDALQGAVAQAQSMIDGNETARALLARLDGGIAVAKDAGLDPLTALLLRVAD</sequence>
<accession>A0A0A0HL81</accession>